<dbReference type="EMBL" id="GBXM01078189">
    <property type="protein sequence ID" value="JAH30388.1"/>
    <property type="molecule type" value="Transcribed_RNA"/>
</dbReference>
<reference evidence="1" key="1">
    <citation type="submission" date="2014-11" db="EMBL/GenBank/DDBJ databases">
        <authorList>
            <person name="Amaro Gonzalez C."/>
        </authorList>
    </citation>
    <scope>NUCLEOTIDE SEQUENCE</scope>
</reference>
<proteinExistence type="predicted"/>
<organism evidence="1">
    <name type="scientific">Anguilla anguilla</name>
    <name type="common">European freshwater eel</name>
    <name type="synonym">Muraena anguilla</name>
    <dbReference type="NCBI Taxonomy" id="7936"/>
    <lineage>
        <taxon>Eukaryota</taxon>
        <taxon>Metazoa</taxon>
        <taxon>Chordata</taxon>
        <taxon>Craniata</taxon>
        <taxon>Vertebrata</taxon>
        <taxon>Euteleostomi</taxon>
        <taxon>Actinopterygii</taxon>
        <taxon>Neopterygii</taxon>
        <taxon>Teleostei</taxon>
        <taxon>Anguilliformes</taxon>
        <taxon>Anguillidae</taxon>
        <taxon>Anguilla</taxon>
    </lineage>
</organism>
<dbReference type="EMBL" id="GBXM01083902">
    <property type="protein sequence ID" value="JAH24675.1"/>
    <property type="molecule type" value="Transcribed_RNA"/>
</dbReference>
<protein>
    <submittedName>
        <fullName evidence="1">Uncharacterized protein</fullName>
    </submittedName>
</protein>
<sequence>MRTAALVMQNTAVLSSEGHYILALILPVGHTELAYSVCPRDNWDDMEIGVERWSRESTFSVPWQ</sequence>
<dbReference type="AlphaFoldDB" id="A0A0E9R852"/>
<name>A0A0E9R852_ANGAN</name>
<accession>A0A0E9R852</accession>
<evidence type="ECO:0000313" key="1">
    <source>
        <dbReference type="EMBL" id="JAH24675.1"/>
    </source>
</evidence>
<reference evidence="1" key="2">
    <citation type="journal article" date="2015" name="Fish Shellfish Immunol.">
        <title>Early steps in the European eel (Anguilla anguilla)-Vibrio vulnificus interaction in the gills: Role of the RtxA13 toxin.</title>
        <authorList>
            <person name="Callol A."/>
            <person name="Pajuelo D."/>
            <person name="Ebbesson L."/>
            <person name="Teles M."/>
            <person name="MacKenzie S."/>
            <person name="Amaro C."/>
        </authorList>
    </citation>
    <scope>NUCLEOTIDE SEQUENCE</scope>
</reference>